<sequence>FGQLRMKFHGWDKDGLLDGTPPSEFKWSIKGTLLKSDWMSNPCGTEDTIGYYCDLSEVGPPFLDSDRPFTLIVSARDNHLKADGSPAQMPFEVNFTPEIVSVTHAVINNDIDVTFSWECTDVDEGYGWGTSQGQLEQALMKYRFRYRLQGTIQWGQWVNQNGKNRDKRYKTSVTVQDMEPGAYELDFRVYNGNYLGTREAAHIYTFTIP</sequence>
<protein>
    <submittedName>
        <fullName evidence="1">Uncharacterized protein</fullName>
    </submittedName>
</protein>
<evidence type="ECO:0000313" key="2">
    <source>
        <dbReference type="Proteomes" id="UP001594288"/>
    </source>
</evidence>
<gene>
    <name evidence="1" type="ORF">ACFL2Z_04840</name>
</gene>
<feature type="non-terminal residue" evidence="1">
    <location>
        <position position="1"/>
    </location>
</feature>
<comment type="caution">
    <text evidence="1">The sequence shown here is derived from an EMBL/GenBank/DDBJ whole genome shotgun (WGS) entry which is preliminary data.</text>
</comment>
<proteinExistence type="predicted"/>
<name>A0ABV6YQ69_UNCEI</name>
<accession>A0ABV6YQ69</accession>
<keyword evidence="2" id="KW-1185">Reference proteome</keyword>
<dbReference type="Proteomes" id="UP001594288">
    <property type="component" value="Unassembled WGS sequence"/>
</dbReference>
<reference evidence="1 2" key="1">
    <citation type="submission" date="2024-09" db="EMBL/GenBank/DDBJ databases">
        <authorList>
            <person name="D'Angelo T."/>
        </authorList>
    </citation>
    <scope>NUCLEOTIDE SEQUENCE [LARGE SCALE GENOMIC DNA]</scope>
    <source>
        <strain evidence="1">SAG AM-311-F02</strain>
    </source>
</reference>
<evidence type="ECO:0000313" key="1">
    <source>
        <dbReference type="EMBL" id="MFC1800216.1"/>
    </source>
</evidence>
<dbReference type="EMBL" id="JBHPEI010000089">
    <property type="protein sequence ID" value="MFC1800216.1"/>
    <property type="molecule type" value="Genomic_DNA"/>
</dbReference>
<organism evidence="1 2">
    <name type="scientific">Eiseniibacteriota bacterium</name>
    <dbReference type="NCBI Taxonomy" id="2212470"/>
    <lineage>
        <taxon>Bacteria</taxon>
        <taxon>Candidatus Eiseniibacteriota</taxon>
    </lineage>
</organism>